<evidence type="ECO:0000259" key="4">
    <source>
        <dbReference type="SMART" id="SM00939"/>
    </source>
</evidence>
<dbReference type="NCBIfam" id="TIGR00976">
    <property type="entry name" value="CocE_NonD"/>
    <property type="match status" value="1"/>
</dbReference>
<dbReference type="InterPro" id="IPR029058">
    <property type="entry name" value="AB_hydrolase_fold"/>
</dbReference>
<dbReference type="SUPFAM" id="SSF53474">
    <property type="entry name" value="alpha/beta-Hydrolases"/>
    <property type="match status" value="1"/>
</dbReference>
<feature type="region of interest" description="Disordered" evidence="2">
    <location>
        <begin position="124"/>
        <end position="153"/>
    </location>
</feature>
<feature type="signal peptide" evidence="3">
    <location>
        <begin position="1"/>
        <end position="22"/>
    </location>
</feature>
<dbReference type="GO" id="GO:0008239">
    <property type="term" value="F:dipeptidyl-peptidase activity"/>
    <property type="evidence" value="ECO:0007669"/>
    <property type="project" value="InterPro"/>
</dbReference>
<dbReference type="InterPro" id="IPR013736">
    <property type="entry name" value="Xaa-Pro_dipept_C"/>
</dbReference>
<dbReference type="AlphaFoldDB" id="A0A418M9A1"/>
<dbReference type="RefSeq" id="WP_119668862.1">
    <property type="nucleotide sequence ID" value="NZ_QXED01000004.1"/>
</dbReference>
<dbReference type="Pfam" id="PF08530">
    <property type="entry name" value="PepX_C"/>
    <property type="match status" value="1"/>
</dbReference>
<feature type="domain" description="Xaa-Pro dipeptidyl-peptidase C-terminal" evidence="4">
    <location>
        <begin position="388"/>
        <end position="646"/>
    </location>
</feature>
<dbReference type="InterPro" id="IPR050585">
    <property type="entry name" value="Xaa-Pro_dipeptidyl-ppase/CocE"/>
</dbReference>
<feature type="chain" id="PRO_5019048443" evidence="3">
    <location>
        <begin position="23"/>
        <end position="652"/>
    </location>
</feature>
<organism evidence="5 6">
    <name type="scientific">Fibrisoma montanum</name>
    <dbReference type="NCBI Taxonomy" id="2305895"/>
    <lineage>
        <taxon>Bacteria</taxon>
        <taxon>Pseudomonadati</taxon>
        <taxon>Bacteroidota</taxon>
        <taxon>Cytophagia</taxon>
        <taxon>Cytophagales</taxon>
        <taxon>Spirosomataceae</taxon>
        <taxon>Fibrisoma</taxon>
    </lineage>
</organism>
<comment type="caution">
    <text evidence="5">The sequence shown here is derived from an EMBL/GenBank/DDBJ whole genome shotgun (WGS) entry which is preliminary data.</text>
</comment>
<dbReference type="PANTHER" id="PTHR43056">
    <property type="entry name" value="PEPTIDASE S9 PROLYL OLIGOPEPTIDASE"/>
    <property type="match status" value="1"/>
</dbReference>
<reference evidence="5 6" key="1">
    <citation type="submission" date="2018-08" db="EMBL/GenBank/DDBJ databases">
        <title>Fibrisoma montanum sp. nov., isolated from Danxia mountain soil.</title>
        <authorList>
            <person name="Huang Y."/>
        </authorList>
    </citation>
    <scope>NUCLEOTIDE SEQUENCE [LARGE SCALE GENOMIC DNA]</scope>
    <source>
        <strain evidence="5 6">HYT19</strain>
    </source>
</reference>
<dbReference type="PANTHER" id="PTHR43056:SF10">
    <property type="entry name" value="COCE_NOND FAMILY, PUTATIVE (AFU_ORTHOLOGUE AFUA_7G00600)-RELATED"/>
    <property type="match status" value="1"/>
</dbReference>
<evidence type="ECO:0000256" key="2">
    <source>
        <dbReference type="SAM" id="MobiDB-lite"/>
    </source>
</evidence>
<gene>
    <name evidence="5" type="ORF">DYU11_16895</name>
</gene>
<dbReference type="Proteomes" id="UP000283523">
    <property type="component" value="Unassembled WGS sequence"/>
</dbReference>
<keyword evidence="1 5" id="KW-0378">Hydrolase</keyword>
<dbReference type="InterPro" id="IPR000383">
    <property type="entry name" value="Xaa-Pro-like_dom"/>
</dbReference>
<dbReference type="InterPro" id="IPR008979">
    <property type="entry name" value="Galactose-bd-like_sf"/>
</dbReference>
<evidence type="ECO:0000256" key="1">
    <source>
        <dbReference type="ARBA" id="ARBA00022801"/>
    </source>
</evidence>
<keyword evidence="3" id="KW-0732">Signal</keyword>
<accession>A0A418M9A1</accession>
<dbReference type="OrthoDB" id="319764at2"/>
<dbReference type="SUPFAM" id="SSF49785">
    <property type="entry name" value="Galactose-binding domain-like"/>
    <property type="match status" value="1"/>
</dbReference>
<sequence length="652" mass="73181">MFVFRLLLTALSVVLLSSPGNAQSPAAAADSLVVRQNYTKLDRQIPMRDGTKLYTVIYVPTDASPANRYPFLMERTPYSAGPYGETNYPKTGPGPSKALSQEKYIFVFQDVRGRYMSEGNFEEMTPSLDRTKPTASVGRGRKSTLKTNVPTATDESTDTYDTIEWLLKNIPNNNGRVGLIGISYPGFYASAALPGAHPALKAVSPQAPVTDEFIGDDARHNGAFFLLDNFSFMNYFDAPRKGPVADYEPMFTWRPKDAYQFFLDLGPIKHANDPQYFNNKAKIWNEYLQHDTYDAYWKSRNIRPHLKATQPGSQLPATLVVGGWYDAEDLFGTLRTYEAIEKQNPGTNNRLVMGPWTHGAWARDDWSLFGPFAFGQNTANYYRDTFETPFFAYHLKGKGSFTAPEAAMFDTGTNEWKSFDAWPPKTTTTQTLFLAPQGQLTTTTPTAGESFDEYVSDPAKPVPYTDGIYARRNNQYMIEDQRFAARRPDVVTFVSEPFADDLVLAGPISANLFVSTTGTDADFIVKIIDVLPDNTPNPAENPKGLTLGGYQRLVRAEVLRGKFRNSLEQPEPFKPGQIAEVRVPLNDALHTFRKGHRLMVQVQHTWFPLVDRNPQKFLDISTANASDFQKATMRLYHDAAHPSKIELTTQNK</sequence>
<dbReference type="Gene3D" id="3.40.50.1820">
    <property type="entry name" value="alpha/beta hydrolase"/>
    <property type="match status" value="1"/>
</dbReference>
<dbReference type="Gene3D" id="2.60.120.260">
    <property type="entry name" value="Galactose-binding domain-like"/>
    <property type="match status" value="1"/>
</dbReference>
<name>A0A418M9A1_9BACT</name>
<evidence type="ECO:0000313" key="5">
    <source>
        <dbReference type="EMBL" id="RIV22679.1"/>
    </source>
</evidence>
<proteinExistence type="predicted"/>
<dbReference type="Gene3D" id="1.10.3020.10">
    <property type="entry name" value="alpha-amino acid ester hydrolase ( Helical cap domain)"/>
    <property type="match status" value="1"/>
</dbReference>
<dbReference type="SMART" id="SM00939">
    <property type="entry name" value="PepX_C"/>
    <property type="match status" value="1"/>
</dbReference>
<dbReference type="EMBL" id="QXED01000004">
    <property type="protein sequence ID" value="RIV22679.1"/>
    <property type="molecule type" value="Genomic_DNA"/>
</dbReference>
<dbReference type="InterPro" id="IPR005674">
    <property type="entry name" value="CocE/Ser_esterase"/>
</dbReference>
<dbReference type="Pfam" id="PF02129">
    <property type="entry name" value="Peptidase_S15"/>
    <property type="match status" value="1"/>
</dbReference>
<keyword evidence="6" id="KW-1185">Reference proteome</keyword>
<evidence type="ECO:0000313" key="6">
    <source>
        <dbReference type="Proteomes" id="UP000283523"/>
    </source>
</evidence>
<protein>
    <submittedName>
        <fullName evidence="5">CocE/NonD family hydrolase</fullName>
    </submittedName>
</protein>
<evidence type="ECO:0000256" key="3">
    <source>
        <dbReference type="SAM" id="SignalP"/>
    </source>
</evidence>